<evidence type="ECO:0000313" key="2">
    <source>
        <dbReference type="Proteomes" id="UP001150879"/>
    </source>
</evidence>
<reference evidence="1" key="1">
    <citation type="submission" date="2022-11" db="EMBL/GenBank/DDBJ databases">
        <authorList>
            <person name="Petersen C."/>
        </authorList>
    </citation>
    <scope>NUCLEOTIDE SEQUENCE</scope>
    <source>
        <strain evidence="1">IBT 16849</strain>
    </source>
</reference>
<dbReference type="EMBL" id="JAPQKP010000002">
    <property type="protein sequence ID" value="KAJ5205956.1"/>
    <property type="molecule type" value="Genomic_DNA"/>
</dbReference>
<reference evidence="1" key="2">
    <citation type="journal article" date="2023" name="IMA Fungus">
        <title>Comparative genomic study of the Penicillium genus elucidates a diverse pangenome and 15 lateral gene transfer events.</title>
        <authorList>
            <person name="Petersen C."/>
            <person name="Sorensen T."/>
            <person name="Nielsen M.R."/>
            <person name="Sondergaard T.E."/>
            <person name="Sorensen J.L."/>
            <person name="Fitzpatrick D.A."/>
            <person name="Frisvad J.C."/>
            <person name="Nielsen K.L."/>
        </authorList>
    </citation>
    <scope>NUCLEOTIDE SEQUENCE</scope>
    <source>
        <strain evidence="1">IBT 16849</strain>
    </source>
</reference>
<evidence type="ECO:0000313" key="1">
    <source>
        <dbReference type="EMBL" id="KAJ5205956.1"/>
    </source>
</evidence>
<proteinExistence type="predicted"/>
<name>A0A9W9T1N0_9EURO</name>
<protein>
    <submittedName>
        <fullName evidence="1">Uncharacterized protein</fullName>
    </submittedName>
</protein>
<dbReference type="AlphaFoldDB" id="A0A9W9T1N0"/>
<comment type="caution">
    <text evidence="1">The sequence shown here is derived from an EMBL/GenBank/DDBJ whole genome shotgun (WGS) entry which is preliminary data.</text>
</comment>
<dbReference type="Proteomes" id="UP001150879">
    <property type="component" value="Unassembled WGS sequence"/>
</dbReference>
<keyword evidence="2" id="KW-1185">Reference proteome</keyword>
<sequence length="70" mass="7902">MTLIAWIKKGDICYASCMEVLDTNKVQLITPSGGYHFHLPPKYLKGIEYSSYDTLSTTAAAPEPNWMENF</sequence>
<accession>A0A9W9T1N0</accession>
<gene>
    <name evidence="1" type="ORF">N7472_002404</name>
</gene>
<organism evidence="1 2">
    <name type="scientific">Penicillium cf. griseofulvum</name>
    <dbReference type="NCBI Taxonomy" id="2972120"/>
    <lineage>
        <taxon>Eukaryota</taxon>
        <taxon>Fungi</taxon>
        <taxon>Dikarya</taxon>
        <taxon>Ascomycota</taxon>
        <taxon>Pezizomycotina</taxon>
        <taxon>Eurotiomycetes</taxon>
        <taxon>Eurotiomycetidae</taxon>
        <taxon>Eurotiales</taxon>
        <taxon>Aspergillaceae</taxon>
        <taxon>Penicillium</taxon>
    </lineage>
</organism>